<keyword evidence="2 3" id="KW-0378">Hydrolase</keyword>
<protein>
    <recommendedName>
        <fullName evidence="3">Carboxylic ester hydrolase</fullName>
        <ecNumber evidence="3">3.1.1.-</ecNumber>
    </recommendedName>
</protein>
<gene>
    <name evidence="5" type="ORF">VA596_13910</name>
</gene>
<keyword evidence="3" id="KW-0732">Signal</keyword>
<feature type="chain" id="PRO_5044950575" description="Carboxylic ester hydrolase" evidence="3">
    <location>
        <begin position="25"/>
        <end position="519"/>
    </location>
</feature>
<evidence type="ECO:0000313" key="5">
    <source>
        <dbReference type="EMBL" id="MEA5360639.1"/>
    </source>
</evidence>
<dbReference type="PANTHER" id="PTHR11559">
    <property type="entry name" value="CARBOXYLESTERASE"/>
    <property type="match status" value="1"/>
</dbReference>
<feature type="domain" description="Carboxylesterase type B" evidence="4">
    <location>
        <begin position="30"/>
        <end position="482"/>
    </location>
</feature>
<proteinExistence type="inferred from homology"/>
<dbReference type="RefSeq" id="WP_323326957.1">
    <property type="nucleotide sequence ID" value="NZ_JAYFSI010000002.1"/>
</dbReference>
<dbReference type="Proteomes" id="UP001304298">
    <property type="component" value="Unassembled WGS sequence"/>
</dbReference>
<organism evidence="5 6">
    <name type="scientific">Amycolatopsis heterodermiae</name>
    <dbReference type="NCBI Taxonomy" id="3110235"/>
    <lineage>
        <taxon>Bacteria</taxon>
        <taxon>Bacillati</taxon>
        <taxon>Actinomycetota</taxon>
        <taxon>Actinomycetes</taxon>
        <taxon>Pseudonocardiales</taxon>
        <taxon>Pseudonocardiaceae</taxon>
        <taxon>Amycolatopsis</taxon>
    </lineage>
</organism>
<dbReference type="EC" id="3.1.1.-" evidence="3"/>
<evidence type="ECO:0000259" key="4">
    <source>
        <dbReference type="Pfam" id="PF00135"/>
    </source>
</evidence>
<comment type="similarity">
    <text evidence="1 3">Belongs to the type-B carboxylesterase/lipase family.</text>
</comment>
<comment type="caution">
    <text evidence="5">The sequence shown here is derived from an EMBL/GenBank/DDBJ whole genome shotgun (WGS) entry which is preliminary data.</text>
</comment>
<accession>A0ABU5R4L7</accession>
<sequence>MTALTRIAGGLAALLVLAACSSRAPEEPSLTVGTTTGQVHGLATASAREFLGVRYALAPTGERRWSAPQPVPAQDGVADATHPGARCSQGTQTAGTSEDCLFLNVTTPRDQRPGERLPVMVWWHGGGYTSGSGADYDAQRLASRGRVVVVTVNYRLGVFGYLGLPGLAGSGNFGFADQLAATQWAKDNAAAFGGDPGNLTVFGESAGGMSACALLTSPRAAGLVERVAISSGSCFLNWPAGGLFPGTPAQTPYTSLATDQADGVAAAKQLGCTGADALPCLRKLPVDKLLPLNAAFSDHLAYGTDLLPENPPDAVRAGRIARVPVLSGGNHDEARSFMGGAAMADPSAITEATYTNLARTAYGDPVAMEVLQEYPIQRYPTAVEAWSTVVTDSAWSCPTLAGNQALARSTKVFPYEFAEAHAPNVSQVTVPGMAQGAAHATDTPYLFDLGGKNLLGDAAQARLGERMIDLWSGFARTGTPPGAVAGTATSATVLSLTAAGSTPVDTGSDHHCGFWLRKP</sequence>
<evidence type="ECO:0000256" key="1">
    <source>
        <dbReference type="ARBA" id="ARBA00005964"/>
    </source>
</evidence>
<dbReference type="PROSITE" id="PS51257">
    <property type="entry name" value="PROKAR_LIPOPROTEIN"/>
    <property type="match status" value="1"/>
</dbReference>
<evidence type="ECO:0000313" key="6">
    <source>
        <dbReference type="Proteomes" id="UP001304298"/>
    </source>
</evidence>
<dbReference type="InterPro" id="IPR029058">
    <property type="entry name" value="AB_hydrolase_fold"/>
</dbReference>
<dbReference type="InterPro" id="IPR002018">
    <property type="entry name" value="CarbesteraseB"/>
</dbReference>
<dbReference type="Gene3D" id="3.40.50.1820">
    <property type="entry name" value="alpha/beta hydrolase"/>
    <property type="match status" value="1"/>
</dbReference>
<reference evidence="5 6" key="1">
    <citation type="submission" date="2023-12" db="EMBL/GenBank/DDBJ databases">
        <title>Amycolatopsis sp. V23-08.</title>
        <authorList>
            <person name="Somphong A."/>
        </authorList>
    </citation>
    <scope>NUCLEOTIDE SEQUENCE [LARGE SCALE GENOMIC DNA]</scope>
    <source>
        <strain evidence="5 6">V23-08</strain>
    </source>
</reference>
<evidence type="ECO:0000256" key="2">
    <source>
        <dbReference type="ARBA" id="ARBA00022801"/>
    </source>
</evidence>
<dbReference type="EMBL" id="JAYFSI010000002">
    <property type="protein sequence ID" value="MEA5360639.1"/>
    <property type="molecule type" value="Genomic_DNA"/>
</dbReference>
<evidence type="ECO:0000256" key="3">
    <source>
        <dbReference type="RuleBase" id="RU361235"/>
    </source>
</evidence>
<keyword evidence="6" id="KW-1185">Reference proteome</keyword>
<dbReference type="InterPro" id="IPR050309">
    <property type="entry name" value="Type-B_Carboxylest/Lipase"/>
</dbReference>
<dbReference type="SUPFAM" id="SSF53474">
    <property type="entry name" value="alpha/beta-Hydrolases"/>
    <property type="match status" value="1"/>
</dbReference>
<feature type="signal peptide" evidence="3">
    <location>
        <begin position="1"/>
        <end position="24"/>
    </location>
</feature>
<dbReference type="PROSITE" id="PS00122">
    <property type="entry name" value="CARBOXYLESTERASE_B_1"/>
    <property type="match status" value="1"/>
</dbReference>
<name>A0ABU5R4L7_9PSEU</name>
<dbReference type="InterPro" id="IPR019826">
    <property type="entry name" value="Carboxylesterase_B_AS"/>
</dbReference>
<dbReference type="Pfam" id="PF00135">
    <property type="entry name" value="COesterase"/>
    <property type="match status" value="1"/>
</dbReference>